<dbReference type="InterPro" id="IPR052394">
    <property type="entry name" value="LRR-containing"/>
</dbReference>
<accession>A0A7J7F4T3</accession>
<dbReference type="PANTHER" id="PTHR24114">
    <property type="entry name" value="LEUCINE RICH REPEAT FAMILY PROTEIN"/>
    <property type="match status" value="1"/>
</dbReference>
<sequence>MKSRRKKGPLGVLQGSRRPRMVQGAWALPSALTSNPGVKRLDSGQRALWGRCRGLGTCPEQKQQHLRGAVGEPAGSSGQPGCVCHPHSEPGRQRVQLAGNGLEEQAAQYLAELLLAHTGLKSLGLSYKQLTDPAGETLGPALAENSGLTELNISWNHL</sequence>
<feature type="region of interest" description="Disordered" evidence="1">
    <location>
        <begin position="63"/>
        <end position="89"/>
    </location>
</feature>
<dbReference type="SUPFAM" id="SSF52047">
    <property type="entry name" value="RNI-like"/>
    <property type="match status" value="1"/>
</dbReference>
<dbReference type="PANTHER" id="PTHR24114:SF37">
    <property type="entry name" value="LEUCINE-RICH REPEAT-CONTAINING PROTEIN 74B"/>
    <property type="match status" value="1"/>
</dbReference>
<keyword evidence="3" id="KW-1185">Reference proteome</keyword>
<organism evidence="2 3">
    <name type="scientific">Diceros bicornis minor</name>
    <name type="common">South-central black rhinoceros</name>
    <dbReference type="NCBI Taxonomy" id="77932"/>
    <lineage>
        <taxon>Eukaryota</taxon>
        <taxon>Metazoa</taxon>
        <taxon>Chordata</taxon>
        <taxon>Craniata</taxon>
        <taxon>Vertebrata</taxon>
        <taxon>Euteleostomi</taxon>
        <taxon>Mammalia</taxon>
        <taxon>Eutheria</taxon>
        <taxon>Laurasiatheria</taxon>
        <taxon>Perissodactyla</taxon>
        <taxon>Rhinocerotidae</taxon>
        <taxon>Diceros</taxon>
    </lineage>
</organism>
<protein>
    <submittedName>
        <fullName evidence="2">Uncharacterized protein</fullName>
    </submittedName>
</protein>
<evidence type="ECO:0000256" key="1">
    <source>
        <dbReference type="SAM" id="MobiDB-lite"/>
    </source>
</evidence>
<comment type="caution">
    <text evidence="2">The sequence shown here is derived from an EMBL/GenBank/DDBJ whole genome shotgun (WGS) entry which is preliminary data.</text>
</comment>
<dbReference type="InterPro" id="IPR032675">
    <property type="entry name" value="LRR_dom_sf"/>
</dbReference>
<name>A0A7J7F4T3_DICBM</name>
<dbReference type="Gene3D" id="3.80.10.10">
    <property type="entry name" value="Ribonuclease Inhibitor"/>
    <property type="match status" value="1"/>
</dbReference>
<evidence type="ECO:0000313" key="2">
    <source>
        <dbReference type="EMBL" id="KAF5923040.1"/>
    </source>
</evidence>
<reference evidence="2 3" key="1">
    <citation type="journal article" date="2020" name="Mol. Biol. Evol.">
        <title>Interspecific Gene Flow and the Evolution of Specialization in Black and White Rhinoceros.</title>
        <authorList>
            <person name="Moodley Y."/>
            <person name="Westbury M.V."/>
            <person name="Russo I.M."/>
            <person name="Gopalakrishnan S."/>
            <person name="Rakotoarivelo A."/>
            <person name="Olsen R.A."/>
            <person name="Prost S."/>
            <person name="Tunstall T."/>
            <person name="Ryder O.A."/>
            <person name="Dalen L."/>
            <person name="Bruford M.W."/>
        </authorList>
    </citation>
    <scope>NUCLEOTIDE SEQUENCE [LARGE SCALE GENOMIC DNA]</scope>
    <source>
        <strain evidence="2">SBR-YM</strain>
        <tissue evidence="2">Skin</tissue>
    </source>
</reference>
<gene>
    <name evidence="2" type="ORF">HPG69_016506</name>
</gene>
<dbReference type="AlphaFoldDB" id="A0A7J7F4T3"/>
<dbReference type="EMBL" id="JACDTQ010001372">
    <property type="protein sequence ID" value="KAF5923040.1"/>
    <property type="molecule type" value="Genomic_DNA"/>
</dbReference>
<proteinExistence type="predicted"/>
<evidence type="ECO:0000313" key="3">
    <source>
        <dbReference type="Proteomes" id="UP000551758"/>
    </source>
</evidence>
<dbReference type="Proteomes" id="UP000551758">
    <property type="component" value="Unassembled WGS sequence"/>
</dbReference>